<dbReference type="EMBL" id="JAPNUD010000019">
    <property type="protein sequence ID" value="MDA0640970.1"/>
    <property type="molecule type" value="Genomic_DNA"/>
</dbReference>
<comment type="caution">
    <text evidence="2">The sequence shown here is derived from an EMBL/GenBank/DDBJ whole genome shotgun (WGS) entry which is preliminary data.</text>
</comment>
<keyword evidence="1" id="KW-1133">Transmembrane helix</keyword>
<proteinExistence type="predicted"/>
<accession>A0ABT4SVP6</accession>
<dbReference type="Proteomes" id="UP001212498">
    <property type="component" value="Unassembled WGS sequence"/>
</dbReference>
<protein>
    <submittedName>
        <fullName evidence="2">Uncharacterized protein</fullName>
    </submittedName>
</protein>
<feature type="transmembrane region" description="Helical" evidence="1">
    <location>
        <begin position="49"/>
        <end position="70"/>
    </location>
</feature>
<dbReference type="RefSeq" id="WP_271276011.1">
    <property type="nucleotide sequence ID" value="NZ_BAABFD010000025.1"/>
</dbReference>
<keyword evidence="3" id="KW-1185">Reference proteome</keyword>
<keyword evidence="1" id="KW-0812">Transmembrane</keyword>
<reference evidence="2 3" key="1">
    <citation type="submission" date="2022-11" db="EMBL/GenBank/DDBJ databases">
        <title>Nonomuraea corallina sp. nov., a new species of the genus Nonomuraea isolated from sea side sediment in Thai sea.</title>
        <authorList>
            <person name="Ngamcharungchit C."/>
            <person name="Matsumoto A."/>
            <person name="Suriyachadkun C."/>
            <person name="Panbangred W."/>
            <person name="Inahashi Y."/>
            <person name="Intra B."/>
        </authorList>
    </citation>
    <scope>NUCLEOTIDE SEQUENCE [LARGE SCALE GENOMIC DNA]</scope>
    <source>
        <strain evidence="2 3">DSM 43553</strain>
    </source>
</reference>
<organism evidence="2 3">
    <name type="scientific">Nonomuraea ferruginea</name>
    <dbReference type="NCBI Taxonomy" id="46174"/>
    <lineage>
        <taxon>Bacteria</taxon>
        <taxon>Bacillati</taxon>
        <taxon>Actinomycetota</taxon>
        <taxon>Actinomycetes</taxon>
        <taxon>Streptosporangiales</taxon>
        <taxon>Streptosporangiaceae</taxon>
        <taxon>Nonomuraea</taxon>
    </lineage>
</organism>
<evidence type="ECO:0000313" key="2">
    <source>
        <dbReference type="EMBL" id="MDA0640970.1"/>
    </source>
</evidence>
<sequence length="299" mass="31951">MNELQGLARVRDEDLAGRSTGPAARALFDAILTAEPPSPARTRRPRRRLLLGLAVAAAFTSALVVGPTLVAGQHGATSYANAAMHIELRDGLWVARVKDPHADWALYEEAFRAVGVDVTLEIVPAAPDHVGHHLGGGRSVMTSGGPNTLVTGIEPDGCLIGEEGCHLVIKVDENLSGRAYIRLGRAAKPGEVYKSHGTATKAGGMLSGFRVDERPVSVVRKEAERRGLQVVYQIIEPNRGGQGFGLDPDDQSLPVGDDWIVWDAEPHADGVVRLIVSEERVPLNPLYGGPKPRELTSGR</sequence>
<keyword evidence="1" id="KW-0472">Membrane</keyword>
<evidence type="ECO:0000256" key="1">
    <source>
        <dbReference type="SAM" id="Phobius"/>
    </source>
</evidence>
<evidence type="ECO:0000313" key="3">
    <source>
        <dbReference type="Proteomes" id="UP001212498"/>
    </source>
</evidence>
<gene>
    <name evidence="2" type="ORF">OUY24_10110</name>
</gene>
<name>A0ABT4SVP6_9ACTN</name>